<feature type="domain" description="Calcineurin-like phosphoesterase" evidence="1">
    <location>
        <begin position="45"/>
        <end position="162"/>
    </location>
</feature>
<dbReference type="Gene3D" id="3.60.21.10">
    <property type="match status" value="1"/>
</dbReference>
<dbReference type="Pfam" id="PF00149">
    <property type="entry name" value="Metallophos"/>
    <property type="match status" value="1"/>
</dbReference>
<dbReference type="PANTHER" id="PTHR39323:SF1">
    <property type="entry name" value="BLR1149 PROTEIN"/>
    <property type="match status" value="1"/>
</dbReference>
<evidence type="ECO:0000313" key="2">
    <source>
        <dbReference type="EMBL" id="AFH42299.1"/>
    </source>
</evidence>
<reference evidence="2 3" key="2">
    <citation type="journal article" date="2014" name="Extremophiles">
        <title>Analysis of the complete genome of Fervidococcus fontis confirms the distinct phylogenetic position of the order Fervidicoccales and suggests its environmental function.</title>
        <authorList>
            <person name="Lebedinsky A.V."/>
            <person name="Mardanov A.V."/>
            <person name="Kublanov I.V."/>
            <person name="Gumerov V.M."/>
            <person name="Beletsky A.V."/>
            <person name="Perevalova A.A."/>
            <person name="Bidzhieva S.Kh."/>
            <person name="Bonch-Osmolovskaya E.A."/>
            <person name="Skryabin K.G."/>
            <person name="Ravin N.V."/>
        </authorList>
    </citation>
    <scope>NUCLEOTIDE SEQUENCE [LARGE SCALE GENOMIC DNA]</scope>
    <source>
        <strain evidence="3">DSM 19380 / VKM B-2539 / Kam940</strain>
    </source>
</reference>
<dbReference type="eggNOG" id="arCOG01150">
    <property type="taxonomic scope" value="Archaea"/>
</dbReference>
<protein>
    <submittedName>
        <fullName evidence="2">Phosphoesterase, putative</fullName>
    </submittedName>
</protein>
<dbReference type="GO" id="GO:0016787">
    <property type="term" value="F:hydrolase activity"/>
    <property type="evidence" value="ECO:0007669"/>
    <property type="project" value="InterPro"/>
</dbReference>
<dbReference type="InterPro" id="IPR004843">
    <property type="entry name" value="Calcineurin-like_PHP"/>
</dbReference>
<dbReference type="InterPro" id="IPR029052">
    <property type="entry name" value="Metallo-depent_PP-like"/>
</dbReference>
<keyword evidence="3" id="KW-1185">Reference proteome</keyword>
<dbReference type="KEGG" id="ffo:FFONT_0309"/>
<dbReference type="InterPro" id="IPR024173">
    <property type="entry name" value="Pesterase_MJ0037-like"/>
</dbReference>
<evidence type="ECO:0000313" key="3">
    <source>
        <dbReference type="Proteomes" id="UP000007391"/>
    </source>
</evidence>
<dbReference type="Proteomes" id="UP000007391">
    <property type="component" value="Chromosome"/>
</dbReference>
<name>H9ZZZ2_FERFK</name>
<evidence type="ECO:0000259" key="1">
    <source>
        <dbReference type="Pfam" id="PF00149"/>
    </source>
</evidence>
<dbReference type="NCBIfam" id="TIGR00024">
    <property type="entry name" value="SbcD_rel_arch"/>
    <property type="match status" value="1"/>
</dbReference>
<dbReference type="STRING" id="1163730.FFONT_0309"/>
<dbReference type="InParanoid" id="H9ZZZ2"/>
<gene>
    <name evidence="2" type="ordered locus">FFONT_0309</name>
</gene>
<proteinExistence type="predicted"/>
<dbReference type="PIRSF" id="PIRSF000887">
    <property type="entry name" value="Pesterase_MJ0037"/>
    <property type="match status" value="1"/>
</dbReference>
<dbReference type="PANTHER" id="PTHR39323">
    <property type="entry name" value="BLR1149 PROTEIN"/>
    <property type="match status" value="1"/>
</dbReference>
<dbReference type="HOGENOM" id="CLU_075478_0_1_2"/>
<accession>H9ZZZ2</accession>
<dbReference type="InterPro" id="IPR004376">
    <property type="entry name" value="Pesterase_MJ0037"/>
</dbReference>
<organism evidence="2 3">
    <name type="scientific">Fervidicoccus fontis (strain DSM 19380 / JCM 18336 / VKM B-2539 / Kam940)</name>
    <dbReference type="NCBI Taxonomy" id="1163730"/>
    <lineage>
        <taxon>Archaea</taxon>
        <taxon>Thermoproteota</taxon>
        <taxon>Thermoprotei</taxon>
        <taxon>Fervidicoccales</taxon>
        <taxon>Fervidicoccaceae</taxon>
        <taxon>Fervidicoccus</taxon>
    </lineage>
</organism>
<sequence length="274" mass="31135">MLQEFLNFIFFATNKLLRGTKMLNLGEFSIIAGEPAIFHEASQSIIIADLHLGFEDEAAESGVFLPKMQLKKAIDLIIRLKELTKAKKLIINGDIKNSFNRLTIQEREEIIRFFGKSKDLYDEVILVRGNHDNYVSIIAEKMNVPIVESYKLSNMTILLHGHKLTEEIFSYKNIIIGHEHPSFTIKDEIGSVVKMPCFLKVPLKNGSNVIVIPAAGYYQSGNPISLIRENYLSPIIREYGIIDEIVPIIIDTYNKDLIEFPTLKAIEESFGIHI</sequence>
<dbReference type="SUPFAM" id="SSF56300">
    <property type="entry name" value="Metallo-dependent phosphatases"/>
    <property type="match status" value="1"/>
</dbReference>
<reference evidence="3" key="1">
    <citation type="submission" date="2012-03" db="EMBL/GenBank/DDBJ databases">
        <title>Fervidicoccus fontis complete genome analysis confirms its distinct phylogenetic position and predicts its environmental function.</title>
        <authorList>
            <person name="Lebedinsky A.V."/>
            <person name="Mardanov A.V."/>
            <person name="Gumerov V.M."/>
            <person name="Beletsky A.V."/>
            <person name="Kublanov I.V."/>
            <person name="Perevalova A.A."/>
            <person name="Bonch-Osmolovskaya E.A."/>
            <person name="Ravin N.V."/>
            <person name="Skryabin K.G."/>
        </authorList>
    </citation>
    <scope>NUCLEOTIDE SEQUENCE [LARGE SCALE GENOMIC DNA]</scope>
    <source>
        <strain evidence="3">DSM 19380 / VKM B-2539 / Kam940</strain>
    </source>
</reference>
<dbReference type="EMBL" id="CP003423">
    <property type="protein sequence ID" value="AFH42299.1"/>
    <property type="molecule type" value="Genomic_DNA"/>
</dbReference>
<dbReference type="CDD" id="cd07391">
    <property type="entry name" value="MPP_PF1019"/>
    <property type="match status" value="1"/>
</dbReference>
<dbReference type="AlphaFoldDB" id="H9ZZZ2"/>